<comment type="similarity">
    <text evidence="1">Belongs to the Fur family.</text>
</comment>
<dbReference type="InterPro" id="IPR043135">
    <property type="entry name" value="Fur_C"/>
</dbReference>
<feature type="binding site" evidence="8">
    <location>
        <position position="149"/>
    </location>
    <ligand>
        <name>Fe cation</name>
        <dbReference type="ChEBI" id="CHEBI:24875"/>
    </ligand>
</feature>
<dbReference type="Proteomes" id="UP000772181">
    <property type="component" value="Unassembled WGS sequence"/>
</dbReference>
<dbReference type="GO" id="GO:0008270">
    <property type="term" value="F:zinc ion binding"/>
    <property type="evidence" value="ECO:0007669"/>
    <property type="project" value="TreeGrafter"/>
</dbReference>
<organism evidence="9 10">
    <name type="scientific">Tectimicrobiota bacterium</name>
    <dbReference type="NCBI Taxonomy" id="2528274"/>
    <lineage>
        <taxon>Bacteria</taxon>
        <taxon>Pseudomonadati</taxon>
        <taxon>Nitrospinota/Tectimicrobiota group</taxon>
        <taxon>Candidatus Tectimicrobiota</taxon>
    </lineage>
</organism>
<name>A0A933GLU3_UNCTE</name>
<feature type="binding site" evidence="7">
    <location>
        <position position="157"/>
    </location>
    <ligand>
        <name>Zn(2+)</name>
        <dbReference type="ChEBI" id="CHEBI:29105"/>
    </ligand>
</feature>
<keyword evidence="6" id="KW-0804">Transcription</keyword>
<dbReference type="InterPro" id="IPR002481">
    <property type="entry name" value="FUR"/>
</dbReference>
<protein>
    <submittedName>
        <fullName evidence="9">Transcriptional repressor</fullName>
    </submittedName>
</protein>
<dbReference type="Gene3D" id="1.10.10.10">
    <property type="entry name" value="Winged helix-like DNA-binding domain superfamily/Winged helix DNA-binding domain"/>
    <property type="match status" value="1"/>
</dbReference>
<dbReference type="InterPro" id="IPR036388">
    <property type="entry name" value="WH-like_DNA-bd_sf"/>
</dbReference>
<keyword evidence="3 7" id="KW-0862">Zinc</keyword>
<evidence type="ECO:0000256" key="8">
    <source>
        <dbReference type="PIRSR" id="PIRSR602481-2"/>
    </source>
</evidence>
<evidence type="ECO:0000313" key="10">
    <source>
        <dbReference type="Proteomes" id="UP000772181"/>
    </source>
</evidence>
<dbReference type="GO" id="GO:0045892">
    <property type="term" value="P:negative regulation of DNA-templated transcription"/>
    <property type="evidence" value="ECO:0007669"/>
    <property type="project" value="TreeGrafter"/>
</dbReference>
<dbReference type="Pfam" id="PF01475">
    <property type="entry name" value="FUR"/>
    <property type="match status" value="1"/>
</dbReference>
<comment type="cofactor">
    <cofactor evidence="7">
        <name>Zn(2+)</name>
        <dbReference type="ChEBI" id="CHEBI:29105"/>
    </cofactor>
    <text evidence="7">Binds 1 zinc ion per subunit.</text>
</comment>
<dbReference type="PANTHER" id="PTHR33202">
    <property type="entry name" value="ZINC UPTAKE REGULATION PROTEIN"/>
    <property type="match status" value="1"/>
</dbReference>
<evidence type="ECO:0000256" key="2">
    <source>
        <dbReference type="ARBA" id="ARBA00022491"/>
    </source>
</evidence>
<feature type="binding site" evidence="7">
    <location>
        <position position="120"/>
    </location>
    <ligand>
        <name>Zn(2+)</name>
        <dbReference type="ChEBI" id="CHEBI:29105"/>
    </ligand>
</feature>
<evidence type="ECO:0000313" key="9">
    <source>
        <dbReference type="EMBL" id="MBI4596271.1"/>
    </source>
</evidence>
<feature type="binding site" evidence="7">
    <location>
        <position position="160"/>
    </location>
    <ligand>
        <name>Zn(2+)</name>
        <dbReference type="ChEBI" id="CHEBI:29105"/>
    </ligand>
</feature>
<evidence type="ECO:0000256" key="5">
    <source>
        <dbReference type="ARBA" id="ARBA00023125"/>
    </source>
</evidence>
<dbReference type="SUPFAM" id="SSF46785">
    <property type="entry name" value="Winged helix' DNA-binding domain"/>
    <property type="match status" value="1"/>
</dbReference>
<feature type="binding site" evidence="8">
    <location>
        <position position="132"/>
    </location>
    <ligand>
        <name>Fe cation</name>
        <dbReference type="ChEBI" id="CHEBI:24875"/>
    </ligand>
</feature>
<proteinExistence type="inferred from homology"/>
<dbReference type="AlphaFoldDB" id="A0A933GLU3"/>
<evidence type="ECO:0000256" key="7">
    <source>
        <dbReference type="PIRSR" id="PIRSR602481-1"/>
    </source>
</evidence>
<keyword evidence="5" id="KW-0238">DNA-binding</keyword>
<gene>
    <name evidence="9" type="ORF">HY730_07855</name>
</gene>
<reference evidence="9" key="1">
    <citation type="submission" date="2020-07" db="EMBL/GenBank/DDBJ databases">
        <title>Huge and variable diversity of episymbiotic CPR bacteria and DPANN archaea in groundwater ecosystems.</title>
        <authorList>
            <person name="He C.Y."/>
            <person name="Keren R."/>
            <person name="Whittaker M."/>
            <person name="Farag I.F."/>
            <person name="Doudna J."/>
            <person name="Cate J.H.D."/>
            <person name="Banfield J.F."/>
        </authorList>
    </citation>
    <scope>NUCLEOTIDE SEQUENCE</scope>
    <source>
        <strain evidence="9">NC_groundwater_1482_Ag_S-0.65um_47_24</strain>
    </source>
</reference>
<comment type="caution">
    <text evidence="9">The sequence shown here is derived from an EMBL/GenBank/DDBJ whole genome shotgun (WGS) entry which is preliminary data.</text>
</comment>
<dbReference type="PANTHER" id="PTHR33202:SF7">
    <property type="entry name" value="FERRIC UPTAKE REGULATION PROTEIN"/>
    <property type="match status" value="1"/>
</dbReference>
<accession>A0A933GLU3</accession>
<keyword evidence="8" id="KW-0408">Iron</keyword>
<dbReference type="EMBL" id="JACQWF010000344">
    <property type="protein sequence ID" value="MBI4596271.1"/>
    <property type="molecule type" value="Genomic_DNA"/>
</dbReference>
<evidence type="ECO:0000256" key="1">
    <source>
        <dbReference type="ARBA" id="ARBA00007957"/>
    </source>
</evidence>
<dbReference type="Gene3D" id="3.30.1490.190">
    <property type="match status" value="1"/>
</dbReference>
<comment type="cofactor">
    <cofactor evidence="8">
        <name>Mn(2+)</name>
        <dbReference type="ChEBI" id="CHEBI:29035"/>
    </cofactor>
    <cofactor evidence="8">
        <name>Fe(2+)</name>
        <dbReference type="ChEBI" id="CHEBI:29033"/>
    </cofactor>
    <text evidence="8">Binds 1 Mn(2+) or Fe(2+) ion per subunit.</text>
</comment>
<keyword evidence="2" id="KW-0678">Repressor</keyword>
<evidence type="ECO:0000256" key="6">
    <source>
        <dbReference type="ARBA" id="ARBA00023163"/>
    </source>
</evidence>
<dbReference type="GO" id="GO:1900376">
    <property type="term" value="P:regulation of secondary metabolite biosynthetic process"/>
    <property type="evidence" value="ECO:0007669"/>
    <property type="project" value="TreeGrafter"/>
</dbReference>
<dbReference type="InterPro" id="IPR036390">
    <property type="entry name" value="WH_DNA-bd_sf"/>
</dbReference>
<dbReference type="GO" id="GO:0000976">
    <property type="term" value="F:transcription cis-regulatory region binding"/>
    <property type="evidence" value="ECO:0007669"/>
    <property type="project" value="TreeGrafter"/>
</dbReference>
<feature type="binding site" evidence="7">
    <location>
        <position position="117"/>
    </location>
    <ligand>
        <name>Zn(2+)</name>
        <dbReference type="ChEBI" id="CHEBI:29105"/>
    </ligand>
</feature>
<dbReference type="GO" id="GO:0003700">
    <property type="term" value="F:DNA-binding transcription factor activity"/>
    <property type="evidence" value="ECO:0007669"/>
    <property type="project" value="InterPro"/>
</dbReference>
<sequence>MNRKKDFIPKDLQPQELQQPQPFLRQVDNVREDFKSQGKRLTDQRKAILEILASTTSHPTVDTIYERVKKLIPNISLGTVYRNLGILRDQNLILELNLTRGLSRYDYNTSLHYHILCVRCGKLEDVIVAALENIQIKTALATGYQVLNHHIQFVGLCPQCKGGKS</sequence>
<evidence type="ECO:0000256" key="3">
    <source>
        <dbReference type="ARBA" id="ARBA00022833"/>
    </source>
</evidence>
<evidence type="ECO:0000256" key="4">
    <source>
        <dbReference type="ARBA" id="ARBA00023015"/>
    </source>
</evidence>
<dbReference type="CDD" id="cd07153">
    <property type="entry name" value="Fur_like"/>
    <property type="match status" value="1"/>
</dbReference>
<keyword evidence="4" id="KW-0805">Transcription regulation</keyword>
<keyword evidence="7" id="KW-0479">Metal-binding</keyword>